<feature type="transmembrane region" description="Helical" evidence="1">
    <location>
        <begin position="196"/>
        <end position="213"/>
    </location>
</feature>
<dbReference type="Proteomes" id="UP000642748">
    <property type="component" value="Unassembled WGS sequence"/>
</dbReference>
<name>A0A8J3VPR5_9ACTN</name>
<feature type="transmembrane region" description="Helical" evidence="1">
    <location>
        <begin position="17"/>
        <end position="35"/>
    </location>
</feature>
<keyword evidence="1" id="KW-0472">Membrane</keyword>
<feature type="transmembrane region" description="Helical" evidence="1">
    <location>
        <begin position="435"/>
        <end position="457"/>
    </location>
</feature>
<evidence type="ECO:0000256" key="1">
    <source>
        <dbReference type="SAM" id="Phobius"/>
    </source>
</evidence>
<dbReference type="EMBL" id="BONZ01000021">
    <property type="protein sequence ID" value="GIH14232.1"/>
    <property type="molecule type" value="Genomic_DNA"/>
</dbReference>
<feature type="transmembrane region" description="Helical" evidence="1">
    <location>
        <begin position="144"/>
        <end position="165"/>
    </location>
</feature>
<evidence type="ECO:0000313" key="2">
    <source>
        <dbReference type="EMBL" id="GIH14232.1"/>
    </source>
</evidence>
<keyword evidence="1" id="KW-0812">Transmembrane</keyword>
<accession>A0A8J3VPR5</accession>
<feature type="transmembrane region" description="Helical" evidence="1">
    <location>
        <begin position="347"/>
        <end position="367"/>
    </location>
</feature>
<comment type="caution">
    <text evidence="2">The sequence shown here is derived from an EMBL/GenBank/DDBJ whole genome shotgun (WGS) entry which is preliminary data.</text>
</comment>
<feature type="transmembrane region" description="Helical" evidence="1">
    <location>
        <begin position="172"/>
        <end position="190"/>
    </location>
</feature>
<feature type="transmembrane region" description="Helical" evidence="1">
    <location>
        <begin position="477"/>
        <end position="501"/>
    </location>
</feature>
<proteinExistence type="predicted"/>
<dbReference type="AlphaFoldDB" id="A0A8J3VPR5"/>
<sequence>MAEGAEIRSYSGSVRRWWWLSLTAFFLMGAAWAVALPANGTYDEKDHITRAYAVATGQLIPHHTIVNRRGDVVPGFLAPASLLPSAATVDCTWSPRPPKPASCQRWTDSRTRIVTQSAAARYSPVYYLPAGLPLVLVPDLTGIVLARLVSVALSALLLACAVGAALRLGGRLFPVAIMLSGTPLVMNLSGSVNPNGLEIAAGVLVFSSLLALVRAPDGRLDDRAVRRLLVSACAGSVLLLTLRELGPVLLALDVGACALLARRGRLAALWRRRDARWALGACWVAGLAFAAGWMEFSGFTDIAPNVRDAIHLPLSGELDQIATYRIPFYLRQVVGEFSYGETLVSSYMIIGWYLLVAAIVVPCVRYAGRRHAAVLAALGVVCLALLVVLELRFLPSIGWFSQGRYALPALVGVMLGAASTDGFERRLAARARLRWYPAALVAGATVLQVYALCRVLTRFESGIAAPLNPFPGTWHPSLGPVPPLLALLAGSALLAAVVTVAPGRCPATEPPTAATDLGTVPATSV</sequence>
<reference evidence="2" key="1">
    <citation type="submission" date="2021-01" db="EMBL/GenBank/DDBJ databases">
        <title>Whole genome shotgun sequence of Rugosimonospora africana NBRC 104875.</title>
        <authorList>
            <person name="Komaki H."/>
            <person name="Tamura T."/>
        </authorList>
    </citation>
    <scope>NUCLEOTIDE SEQUENCE</scope>
    <source>
        <strain evidence="2">NBRC 104875</strain>
    </source>
</reference>
<feature type="transmembrane region" description="Helical" evidence="1">
    <location>
        <begin position="277"/>
        <end position="294"/>
    </location>
</feature>
<evidence type="ECO:0000313" key="3">
    <source>
        <dbReference type="Proteomes" id="UP000642748"/>
    </source>
</evidence>
<feature type="transmembrane region" description="Helical" evidence="1">
    <location>
        <begin position="405"/>
        <end position="423"/>
    </location>
</feature>
<feature type="transmembrane region" description="Helical" evidence="1">
    <location>
        <begin position="374"/>
        <end position="393"/>
    </location>
</feature>
<organism evidence="2 3">
    <name type="scientific">Rugosimonospora africana</name>
    <dbReference type="NCBI Taxonomy" id="556532"/>
    <lineage>
        <taxon>Bacteria</taxon>
        <taxon>Bacillati</taxon>
        <taxon>Actinomycetota</taxon>
        <taxon>Actinomycetes</taxon>
        <taxon>Micromonosporales</taxon>
        <taxon>Micromonosporaceae</taxon>
        <taxon>Rugosimonospora</taxon>
    </lineage>
</organism>
<protein>
    <recommendedName>
        <fullName evidence="4">DUF2142 domain-containing protein</fullName>
    </recommendedName>
</protein>
<keyword evidence="3" id="KW-1185">Reference proteome</keyword>
<dbReference type="Pfam" id="PF09913">
    <property type="entry name" value="DUF2142"/>
    <property type="match status" value="1"/>
</dbReference>
<keyword evidence="1" id="KW-1133">Transmembrane helix</keyword>
<dbReference type="InterPro" id="IPR018674">
    <property type="entry name" value="DUF2142_membrane"/>
</dbReference>
<gene>
    <name evidence="2" type="ORF">Raf01_24040</name>
</gene>
<evidence type="ECO:0008006" key="4">
    <source>
        <dbReference type="Google" id="ProtNLM"/>
    </source>
</evidence>